<dbReference type="InterPro" id="IPR002716">
    <property type="entry name" value="PIN_dom"/>
</dbReference>
<evidence type="ECO:0000313" key="3">
    <source>
        <dbReference type="Proteomes" id="UP001276150"/>
    </source>
</evidence>
<reference evidence="2 3" key="1">
    <citation type="submission" date="2022-11" db="EMBL/GenBank/DDBJ databases">
        <title>Deinococcus ZS9-10, Low Temperature and Draught-tolerating, UV-resistant Bacteria from Continental Antarctica.</title>
        <authorList>
            <person name="Cheng L."/>
        </authorList>
    </citation>
    <scope>NUCLEOTIDE SEQUENCE [LARGE SCALE GENOMIC DNA]</scope>
    <source>
        <strain evidence="2 3">ZS9-10</strain>
    </source>
</reference>
<accession>A0ABU4DRK4</accession>
<sequence>MLLDASVVLAFLTNEPGTQAVRAALLQYRCVVSSVTLAEVEGKLVGRGEFTSGQVGQQYAKLLSVVRELPFDSACREKAAFYYARKSPYDLSLGDACCLGTAEALEMDVLTAERGWAVIPDLPFKVQLTR</sequence>
<gene>
    <name evidence="2" type="ORF">ORD21_10780</name>
</gene>
<dbReference type="Proteomes" id="UP001276150">
    <property type="component" value="Unassembled WGS sequence"/>
</dbReference>
<evidence type="ECO:0000313" key="2">
    <source>
        <dbReference type="EMBL" id="MDV6375071.1"/>
    </source>
</evidence>
<dbReference type="Gene3D" id="3.40.50.1010">
    <property type="entry name" value="5'-nuclease"/>
    <property type="match status" value="1"/>
</dbReference>
<name>A0ABU4DRK4_9DEIO</name>
<dbReference type="Pfam" id="PF01850">
    <property type="entry name" value="PIN"/>
    <property type="match status" value="1"/>
</dbReference>
<evidence type="ECO:0000259" key="1">
    <source>
        <dbReference type="Pfam" id="PF01850"/>
    </source>
</evidence>
<comment type="caution">
    <text evidence="2">The sequence shown here is derived from an EMBL/GenBank/DDBJ whole genome shotgun (WGS) entry which is preliminary data.</text>
</comment>
<feature type="domain" description="PIN" evidence="1">
    <location>
        <begin position="1"/>
        <end position="119"/>
    </location>
</feature>
<proteinExistence type="predicted"/>
<dbReference type="RefSeq" id="WP_317640402.1">
    <property type="nucleotide sequence ID" value="NZ_JAPMIV010000018.1"/>
</dbReference>
<dbReference type="EMBL" id="JAPMIV010000018">
    <property type="protein sequence ID" value="MDV6375071.1"/>
    <property type="molecule type" value="Genomic_DNA"/>
</dbReference>
<dbReference type="SUPFAM" id="SSF88723">
    <property type="entry name" value="PIN domain-like"/>
    <property type="match status" value="1"/>
</dbReference>
<dbReference type="InterPro" id="IPR029060">
    <property type="entry name" value="PIN-like_dom_sf"/>
</dbReference>
<protein>
    <submittedName>
        <fullName evidence="2">PIN domain-containing protein</fullName>
    </submittedName>
</protein>
<organism evidence="2 3">
    <name type="scientific">Deinococcus arenicola</name>
    <dbReference type="NCBI Taxonomy" id="2994950"/>
    <lineage>
        <taxon>Bacteria</taxon>
        <taxon>Thermotogati</taxon>
        <taxon>Deinococcota</taxon>
        <taxon>Deinococci</taxon>
        <taxon>Deinococcales</taxon>
        <taxon>Deinococcaceae</taxon>
        <taxon>Deinococcus</taxon>
    </lineage>
</organism>
<keyword evidence="3" id="KW-1185">Reference proteome</keyword>